<dbReference type="GO" id="GO:0005886">
    <property type="term" value="C:plasma membrane"/>
    <property type="evidence" value="ECO:0007669"/>
    <property type="project" value="UniProtKB-SubCell"/>
</dbReference>
<dbReference type="InterPro" id="IPR004764">
    <property type="entry name" value="MdtF-like"/>
</dbReference>
<feature type="transmembrane region" description="Helical" evidence="9">
    <location>
        <begin position="472"/>
        <end position="499"/>
    </location>
</feature>
<dbReference type="Pfam" id="PF00873">
    <property type="entry name" value="ACR_tran"/>
    <property type="match status" value="1"/>
</dbReference>
<dbReference type="Gene3D" id="1.20.1640.10">
    <property type="entry name" value="Multidrug efflux transporter AcrB transmembrane domain"/>
    <property type="match status" value="2"/>
</dbReference>
<dbReference type="FunFam" id="1.20.1640.10:FF:000001">
    <property type="entry name" value="Efflux pump membrane transporter"/>
    <property type="match status" value="1"/>
</dbReference>
<dbReference type="RefSeq" id="WP_201974664.1">
    <property type="nucleotide sequence ID" value="NZ_JAEHHP010000003.1"/>
</dbReference>
<dbReference type="SUPFAM" id="SSF82693">
    <property type="entry name" value="Multidrug efflux transporter AcrB pore domain, PN1, PN2, PC1 and PC2 subdomains"/>
    <property type="match status" value="4"/>
</dbReference>
<reference evidence="10" key="1">
    <citation type="journal article" date="2018" name="Genome Biol.">
        <title>SKESA: strategic k-mer extension for scrupulous assemblies.</title>
        <authorList>
            <person name="Souvorov A."/>
            <person name="Agarwala R."/>
            <person name="Lipman D.J."/>
        </authorList>
    </citation>
    <scope>NUCLEOTIDE SEQUENCE</scope>
    <source>
        <strain evidence="10">OLC2673_Aeromonas</strain>
    </source>
</reference>
<keyword evidence="4" id="KW-1003">Cell membrane</keyword>
<comment type="similarity">
    <text evidence="2 9">Belongs to the resistance-nodulation-cell division (RND) (TC 2.A.6) family.</text>
</comment>
<evidence type="ECO:0000313" key="11">
    <source>
        <dbReference type="Proteomes" id="UP000859505"/>
    </source>
</evidence>
<proteinExistence type="inferred from homology"/>
<keyword evidence="6 9" id="KW-0812">Transmembrane</keyword>
<evidence type="ECO:0000313" key="10">
    <source>
        <dbReference type="EMBL" id="HAT6346760.1"/>
    </source>
</evidence>
<feature type="transmembrane region" description="Helical" evidence="9">
    <location>
        <begin position="969"/>
        <end position="988"/>
    </location>
</feature>
<comment type="caution">
    <text evidence="10">The sequence shown here is derived from an EMBL/GenBank/DDBJ whole genome shotgun (WGS) entry which is preliminary data.</text>
</comment>
<dbReference type="PANTHER" id="PTHR32063">
    <property type="match status" value="1"/>
</dbReference>
<dbReference type="NCBIfam" id="NF000282">
    <property type="entry name" value="RND_permease_1"/>
    <property type="match status" value="1"/>
</dbReference>
<dbReference type="EMBL" id="DACTUL010000071">
    <property type="protein sequence ID" value="HAT6346760.1"/>
    <property type="molecule type" value="Genomic_DNA"/>
</dbReference>
<gene>
    <name evidence="10" type="ORF">JAJ28_004577</name>
</gene>
<sequence>MFSKFFIERPIFASVISIIIVLGGLAAMRSLPIEQYPQITPPVVSVTAFYPGATPEVISQTVAAPLEQQINGVERMLYMQSGSASNGQMNLNVYFEIGTDPDQATINVNNRVSAAMAQLPEEVKKQGVTVKKKSTSILQVVTLQSPDGTFDTTYLSNYALLNIIDELKRIPGVGDTTLFGGTDYAMRIWLRPDRLAQLELTPSDVIGAIREQNTQFAAGKIGAQPTTAPIDFTYTVQTKGRLEDVREFQNIIIRSMPDGSKIRVKDVARVELGGKDYDLLAKANGKPAIGIATYLQPGANAVAVADQVHATMLRLKERFPQDIEYQIPYDTTEFVKISIEEVVHTLFEAIVLVFVVVYLFLQNLRATLIPCIAVPVSLIGTFAGMLVLGFSINLLTLFGMVLAIGIVVDDAIVVLENVERIMQEKKCSPKEAAILAMQEVSGPVVAIVLVLCAVFLPVAFMGGMTGVMYKQFAITVAVSVAISGLVALTLSPALCAVLLKEGHHKPARFFVWFNNAFDGLTRRYVRGVAFLNRRVGVAFTIIAFILVSIYGLLMKVPGELVPNEDQGYLLSAVMLPDAASLTRTQAVANDFDQMAMANPNVKDVITFSGFDILSNAIISNSGISFITLKDWSERQGAGQDSFSLAKTFQGMSLMGLADGFVASFNPPPITGMSTTGGLEAYLQNRSTGNAQSFSAEVQRFLEAAKQRPEFASVTSTYRANVPQVYLDLDREKAKALGLPINAVFDTMQATFGQVYVNDFNQFGRTYRVQLQSEADYRAKKSDIRNVYVRSDKGEMIPLSSLVTVRDATGPELVERFNIFQAAKIMAQPAPGYSSGQAIAALEAVANESLGNDAKLEWTGSAYQEKAAAGSAGTAFGFGIVMIFLILAAQYERWSLPFAVITAVPFALFGALLATWLVGLTNNVYFQIGLVTLVGLAAKNAILIVEFAVMKHEEGMSLIESALEAARLRFRPIVMTSLAFILGCVPLVTSSGAGAASRHALGWPVIGGMLAATFIAIFFIPLFFRLIMRRSERAGGKTAQPKS</sequence>
<comment type="subcellular location">
    <subcellularLocation>
        <location evidence="1 9">Cell inner membrane</location>
        <topology evidence="1 9">Multi-pass membrane protein</topology>
    </subcellularLocation>
</comment>
<reference evidence="10" key="2">
    <citation type="submission" date="2020-01" db="EMBL/GenBank/DDBJ databases">
        <authorList>
            <consortium name="NCBI Pathogen Detection Project"/>
        </authorList>
    </citation>
    <scope>NUCLEOTIDE SEQUENCE</scope>
    <source>
        <strain evidence="10">OLC2673_Aeromonas</strain>
    </source>
</reference>
<keyword evidence="3 9" id="KW-0813">Transport</keyword>
<dbReference type="Gene3D" id="3.30.2090.10">
    <property type="entry name" value="Multidrug efflux transporter AcrB TolC docking domain, DN and DC subdomains"/>
    <property type="match status" value="2"/>
</dbReference>
<organism evidence="10 11">
    <name type="scientific">Aeromonas hydrophila</name>
    <dbReference type="NCBI Taxonomy" id="644"/>
    <lineage>
        <taxon>Bacteria</taxon>
        <taxon>Pseudomonadati</taxon>
        <taxon>Pseudomonadota</taxon>
        <taxon>Gammaproteobacteria</taxon>
        <taxon>Aeromonadales</taxon>
        <taxon>Aeromonadaceae</taxon>
        <taxon>Aeromonas</taxon>
    </lineage>
</organism>
<evidence type="ECO:0000256" key="6">
    <source>
        <dbReference type="ARBA" id="ARBA00022692"/>
    </source>
</evidence>
<dbReference type="FunFam" id="3.30.70.1430:FF:000001">
    <property type="entry name" value="Efflux pump membrane transporter"/>
    <property type="match status" value="1"/>
</dbReference>
<dbReference type="SUPFAM" id="SSF82714">
    <property type="entry name" value="Multidrug efflux transporter AcrB TolC docking domain, DN and DC subdomains"/>
    <property type="match status" value="2"/>
</dbReference>
<evidence type="ECO:0000256" key="2">
    <source>
        <dbReference type="ARBA" id="ARBA00010942"/>
    </source>
</evidence>
<dbReference type="Gene3D" id="3.30.70.1320">
    <property type="entry name" value="Multidrug efflux transporter AcrB pore domain like"/>
    <property type="match status" value="1"/>
</dbReference>
<feature type="transmembrane region" description="Helical" evidence="9">
    <location>
        <begin position="394"/>
        <end position="415"/>
    </location>
</feature>
<dbReference type="PANTHER" id="PTHR32063:SF76">
    <property type="entry name" value="EFFLUX PUMP MEMBRANE TRANSPORTER"/>
    <property type="match status" value="1"/>
</dbReference>
<keyword evidence="8 9" id="KW-0472">Membrane</keyword>
<dbReference type="PRINTS" id="PR00702">
    <property type="entry name" value="ACRIFLAVINRP"/>
</dbReference>
<evidence type="ECO:0000256" key="9">
    <source>
        <dbReference type="RuleBase" id="RU364070"/>
    </source>
</evidence>
<feature type="transmembrane region" description="Helical" evidence="9">
    <location>
        <begin position="368"/>
        <end position="388"/>
    </location>
</feature>
<feature type="transmembrane region" description="Helical" evidence="9">
    <location>
        <begin position="436"/>
        <end position="460"/>
    </location>
</feature>
<feature type="transmembrane region" description="Helical" evidence="9">
    <location>
        <begin position="895"/>
        <end position="917"/>
    </location>
</feature>
<accession>A0AAD3YM13</accession>
<dbReference type="SUPFAM" id="SSF82866">
    <property type="entry name" value="Multidrug efflux transporter AcrB transmembrane domain"/>
    <property type="match status" value="2"/>
</dbReference>
<dbReference type="GO" id="GO:0009636">
    <property type="term" value="P:response to toxic substance"/>
    <property type="evidence" value="ECO:0007669"/>
    <property type="project" value="UniProtKB-ARBA"/>
</dbReference>
<evidence type="ECO:0000256" key="5">
    <source>
        <dbReference type="ARBA" id="ARBA00022519"/>
    </source>
</evidence>
<dbReference type="GO" id="GO:0015562">
    <property type="term" value="F:efflux transmembrane transporter activity"/>
    <property type="evidence" value="ECO:0007669"/>
    <property type="project" value="InterPro"/>
</dbReference>
<protein>
    <recommendedName>
        <fullName evidence="9">Efflux pump membrane transporter</fullName>
    </recommendedName>
</protein>
<dbReference type="AlphaFoldDB" id="A0AAD3YM13"/>
<feature type="transmembrane region" description="Helical" evidence="9">
    <location>
        <begin position="535"/>
        <end position="553"/>
    </location>
</feature>
<feature type="transmembrane region" description="Helical" evidence="9">
    <location>
        <begin position="1000"/>
        <end position="1023"/>
    </location>
</feature>
<dbReference type="Proteomes" id="UP000859505">
    <property type="component" value="Unassembled WGS sequence"/>
</dbReference>
<keyword evidence="7 9" id="KW-1133">Transmembrane helix</keyword>
<dbReference type="Gene3D" id="3.30.70.1430">
    <property type="entry name" value="Multidrug efflux transporter AcrB pore domain"/>
    <property type="match status" value="2"/>
</dbReference>
<keyword evidence="5 9" id="KW-0997">Cell inner membrane</keyword>
<dbReference type="Gene3D" id="3.30.70.1440">
    <property type="entry name" value="Multidrug efflux transporter AcrB pore domain"/>
    <property type="match status" value="1"/>
</dbReference>
<dbReference type="GO" id="GO:0042910">
    <property type="term" value="F:xenobiotic transmembrane transporter activity"/>
    <property type="evidence" value="ECO:0007669"/>
    <property type="project" value="TreeGrafter"/>
</dbReference>
<dbReference type="InterPro" id="IPR027463">
    <property type="entry name" value="AcrB_DN_DC_subdom"/>
</dbReference>
<evidence type="ECO:0000256" key="3">
    <source>
        <dbReference type="ARBA" id="ARBA00022448"/>
    </source>
</evidence>
<evidence type="ECO:0000256" key="1">
    <source>
        <dbReference type="ARBA" id="ARBA00004429"/>
    </source>
</evidence>
<dbReference type="NCBIfam" id="TIGR00915">
    <property type="entry name" value="2A0602"/>
    <property type="match status" value="1"/>
</dbReference>
<evidence type="ECO:0000256" key="4">
    <source>
        <dbReference type="ARBA" id="ARBA00022475"/>
    </source>
</evidence>
<feature type="transmembrane region" description="Helical" evidence="9">
    <location>
        <begin position="12"/>
        <end position="31"/>
    </location>
</feature>
<evidence type="ECO:0000256" key="7">
    <source>
        <dbReference type="ARBA" id="ARBA00022989"/>
    </source>
</evidence>
<feature type="transmembrane region" description="Helical" evidence="9">
    <location>
        <begin position="342"/>
        <end position="361"/>
    </location>
</feature>
<name>A0AAD3YM13_AERHY</name>
<evidence type="ECO:0000256" key="8">
    <source>
        <dbReference type="ARBA" id="ARBA00023136"/>
    </source>
</evidence>
<feature type="transmembrane region" description="Helical" evidence="9">
    <location>
        <begin position="923"/>
        <end position="948"/>
    </location>
</feature>
<dbReference type="InterPro" id="IPR001036">
    <property type="entry name" value="Acrflvin-R"/>
</dbReference>
<feature type="transmembrane region" description="Helical" evidence="9">
    <location>
        <begin position="866"/>
        <end position="888"/>
    </location>
</feature>